<dbReference type="GO" id="GO:0046491">
    <property type="term" value="P:L-methylmalonyl-CoA metabolic process"/>
    <property type="evidence" value="ECO:0007669"/>
    <property type="project" value="TreeGrafter"/>
</dbReference>
<dbReference type="PANTHER" id="PTHR43048:SF3">
    <property type="entry name" value="METHYLMALONYL-COA EPIMERASE, MITOCHONDRIAL"/>
    <property type="match status" value="1"/>
</dbReference>
<dbReference type="GO" id="GO:0004493">
    <property type="term" value="F:methylmalonyl-CoA epimerase activity"/>
    <property type="evidence" value="ECO:0007669"/>
    <property type="project" value="TreeGrafter"/>
</dbReference>
<proteinExistence type="predicted"/>
<evidence type="ECO:0000259" key="2">
    <source>
        <dbReference type="PROSITE" id="PS51819"/>
    </source>
</evidence>
<organism evidence="3 4">
    <name type="scientific">Pseudomonas gingeri</name>
    <dbReference type="NCBI Taxonomy" id="117681"/>
    <lineage>
        <taxon>Bacteria</taxon>
        <taxon>Pseudomonadati</taxon>
        <taxon>Pseudomonadota</taxon>
        <taxon>Gammaproteobacteria</taxon>
        <taxon>Pseudomonadales</taxon>
        <taxon>Pseudomonadaceae</taxon>
        <taxon>Pseudomonas</taxon>
    </lineage>
</organism>
<evidence type="ECO:0000256" key="1">
    <source>
        <dbReference type="ARBA" id="ARBA00022723"/>
    </source>
</evidence>
<dbReference type="Gene3D" id="3.10.180.10">
    <property type="entry name" value="2,3-Dihydroxybiphenyl 1,2-Dioxygenase, domain 1"/>
    <property type="match status" value="2"/>
</dbReference>
<dbReference type="InterPro" id="IPR029068">
    <property type="entry name" value="Glyas_Bleomycin-R_OHBP_Dase"/>
</dbReference>
<dbReference type="Pfam" id="PF00903">
    <property type="entry name" value="Glyoxalase"/>
    <property type="match status" value="1"/>
</dbReference>
<dbReference type="InterPro" id="IPR004360">
    <property type="entry name" value="Glyas_Fos-R_dOase_dom"/>
</dbReference>
<sequence>MIKILDVESVRFSAPDLQQMKAFLMDFGMVEADDLGDGVLRMRGTGTAPFIHETVVGEPGFRSLSLLAADLSDLEKLANSEGLPIEAADGPGGGKRVRLTDPDGWTVDVVAGKQRVEPLPSGYGGSWNDTARKIRPGTAKRVSRGSSHVFRLGHVVLGVSNVTQTTEWWQSRFGLIVSDEVRAPSGDLAAVFIRCDRGIDPADHHSLNFASVPDMPPRFHHAAFEVADLDDLMAGHELLKSKGYRHDWGVGRHVLGSQVFDYWRDPWGHRIEHWTDGDIFTADAPTAITDIPTMMGHHWGENPPADFVS</sequence>
<comment type="caution">
    <text evidence="3">The sequence shown here is derived from an EMBL/GenBank/DDBJ whole genome shotgun (WGS) entry which is preliminary data.</text>
</comment>
<dbReference type="Proteomes" id="UP000539985">
    <property type="component" value="Unassembled WGS sequence"/>
</dbReference>
<accession>A0A7Y8C1Z0</accession>
<dbReference type="AlphaFoldDB" id="A0A7Y8C1Z0"/>
<keyword evidence="1" id="KW-0479">Metal-binding</keyword>
<dbReference type="InterPro" id="IPR051785">
    <property type="entry name" value="MMCE/EMCE_epimerase"/>
</dbReference>
<name>A0A7Y8C1Z0_9PSED</name>
<dbReference type="SUPFAM" id="SSF54593">
    <property type="entry name" value="Glyoxalase/Bleomycin resistance protein/Dihydroxybiphenyl dioxygenase"/>
    <property type="match status" value="1"/>
</dbReference>
<dbReference type="PANTHER" id="PTHR43048">
    <property type="entry name" value="METHYLMALONYL-COA EPIMERASE"/>
    <property type="match status" value="1"/>
</dbReference>
<evidence type="ECO:0000313" key="3">
    <source>
        <dbReference type="EMBL" id="NWB97020.1"/>
    </source>
</evidence>
<gene>
    <name evidence="3" type="ORF">HX882_14060</name>
</gene>
<dbReference type="InterPro" id="IPR037523">
    <property type="entry name" value="VOC_core"/>
</dbReference>
<feature type="domain" description="VOC" evidence="2">
    <location>
        <begin position="151"/>
        <end position="276"/>
    </location>
</feature>
<dbReference type="GO" id="GO:0046872">
    <property type="term" value="F:metal ion binding"/>
    <property type="evidence" value="ECO:0007669"/>
    <property type="project" value="UniProtKB-KW"/>
</dbReference>
<dbReference type="EMBL" id="JACAQB010000006">
    <property type="protein sequence ID" value="NWB97020.1"/>
    <property type="molecule type" value="Genomic_DNA"/>
</dbReference>
<reference evidence="3 4" key="1">
    <citation type="submission" date="2020-04" db="EMBL/GenBank/DDBJ databases">
        <title>Molecular characterization of pseudomonads from Agaricus bisporus reveal novel blotch 2 pathogens in Western Europe.</title>
        <authorList>
            <person name="Taparia T."/>
            <person name="Krijger M."/>
            <person name="Haynes E."/>
            <person name="Elpinstone J.G."/>
            <person name="Noble R."/>
            <person name="Van Der Wolf J."/>
        </authorList>
    </citation>
    <scope>NUCLEOTIDE SEQUENCE [LARGE SCALE GENOMIC DNA]</scope>
    <source>
        <strain evidence="3 4">H7001</strain>
    </source>
</reference>
<evidence type="ECO:0000313" key="4">
    <source>
        <dbReference type="Proteomes" id="UP000539985"/>
    </source>
</evidence>
<dbReference type="PROSITE" id="PS51819">
    <property type="entry name" value="VOC"/>
    <property type="match status" value="2"/>
</dbReference>
<protein>
    <submittedName>
        <fullName evidence="3">VOC family protein</fullName>
    </submittedName>
</protein>
<feature type="domain" description="VOC" evidence="2">
    <location>
        <begin position="6"/>
        <end position="112"/>
    </location>
</feature>